<gene>
    <name evidence="11" type="ORF">AKJ09_05978</name>
</gene>
<keyword evidence="4" id="KW-0479">Metal-binding</keyword>
<dbReference type="AlphaFoldDB" id="A0A0K1Q1Q0"/>
<keyword evidence="8" id="KW-0732">Signal</keyword>
<keyword evidence="3" id="KW-0645">Protease</keyword>
<dbReference type="OrthoDB" id="9775677at2"/>
<evidence type="ECO:0000259" key="10">
    <source>
        <dbReference type="Pfam" id="PF05649"/>
    </source>
</evidence>
<keyword evidence="6" id="KW-0862">Zinc</keyword>
<comment type="cofactor">
    <cofactor evidence="1">
        <name>Zn(2+)</name>
        <dbReference type="ChEBI" id="CHEBI:29105"/>
    </cofactor>
</comment>
<dbReference type="SUPFAM" id="SSF55486">
    <property type="entry name" value="Metalloproteases ('zincins'), catalytic domain"/>
    <property type="match status" value="1"/>
</dbReference>
<feature type="chain" id="PRO_5005466978" evidence="8">
    <location>
        <begin position="23"/>
        <end position="707"/>
    </location>
</feature>
<dbReference type="GO" id="GO:0046872">
    <property type="term" value="F:metal ion binding"/>
    <property type="evidence" value="ECO:0007669"/>
    <property type="project" value="UniProtKB-KW"/>
</dbReference>
<dbReference type="InterPro" id="IPR018497">
    <property type="entry name" value="Peptidase_M13_C"/>
</dbReference>
<dbReference type="CDD" id="cd08662">
    <property type="entry name" value="M13"/>
    <property type="match status" value="1"/>
</dbReference>
<keyword evidence="7" id="KW-0482">Metalloprotease</keyword>
<dbReference type="Proteomes" id="UP000064967">
    <property type="component" value="Chromosome"/>
</dbReference>
<dbReference type="Gene3D" id="1.10.1380.10">
    <property type="entry name" value="Neutral endopeptidase , domain2"/>
    <property type="match status" value="1"/>
</dbReference>
<dbReference type="InterPro" id="IPR008753">
    <property type="entry name" value="Peptidase_M13_N"/>
</dbReference>
<dbReference type="GO" id="GO:0005886">
    <property type="term" value="C:plasma membrane"/>
    <property type="evidence" value="ECO:0007669"/>
    <property type="project" value="TreeGrafter"/>
</dbReference>
<dbReference type="InterPro" id="IPR000718">
    <property type="entry name" value="Peptidase_M13"/>
</dbReference>
<evidence type="ECO:0000256" key="4">
    <source>
        <dbReference type="ARBA" id="ARBA00022723"/>
    </source>
</evidence>
<evidence type="ECO:0000256" key="2">
    <source>
        <dbReference type="ARBA" id="ARBA00007357"/>
    </source>
</evidence>
<dbReference type="InterPro" id="IPR042089">
    <property type="entry name" value="Peptidase_M13_dom_2"/>
</dbReference>
<organism evidence="11 12">
    <name type="scientific">Labilithrix luteola</name>
    <dbReference type="NCBI Taxonomy" id="1391654"/>
    <lineage>
        <taxon>Bacteria</taxon>
        <taxon>Pseudomonadati</taxon>
        <taxon>Myxococcota</taxon>
        <taxon>Polyangia</taxon>
        <taxon>Polyangiales</taxon>
        <taxon>Labilitrichaceae</taxon>
        <taxon>Labilithrix</taxon>
    </lineage>
</organism>
<accession>A0A0K1Q1Q0</accession>
<dbReference type="PROSITE" id="PS51885">
    <property type="entry name" value="NEPRILYSIN"/>
    <property type="match status" value="1"/>
</dbReference>
<evidence type="ECO:0000313" key="11">
    <source>
        <dbReference type="EMBL" id="AKU99314.1"/>
    </source>
</evidence>
<name>A0A0K1Q1Q0_9BACT</name>
<feature type="domain" description="Peptidase M13 C-terminal" evidence="9">
    <location>
        <begin position="502"/>
        <end position="706"/>
    </location>
</feature>
<evidence type="ECO:0000256" key="5">
    <source>
        <dbReference type="ARBA" id="ARBA00022801"/>
    </source>
</evidence>
<sequence>MRRSLALLSLAAAPFASLVFFACGGGDHPPAAPSSPPVTAASASQLTAQAGVVASSGVERSAMDPSVPACEDFYQYACGSWIKSTEIPADEASWYRSFSVIRDRNEDILRNILETYARGEKVADTAYGKALGDFYGACMDETNIDKLGTKPLDPTLKAIDAIKDPASLAKFLGKMQAEGQPMVFELMASQDFNDATRVIAMLWQGGLGMPEREYYLDSSPKMAELRTKYEQHVAAMLQLAGEPEAKAKASAKTVMKVETMLAKAWMSKEDRREPKKINHPAPRIDLAKSAPGIPWDAWLEGAEAKNVGNFNVAQPDFLKEVGAMINGKVSLADWKTYLRWNTFRGNADELPAPFVDERFKWRKTLVGAQSLPPRWKRCVRTIDGAMGEALAQPFVKKTLGAEGKSTVVGMVQAIEGAMHGNLETLAWMDEPTRKAAFAKLGKIANKIAYPDKWRSYDGLNINRDEYLANTQRASAFEYRRQLAKIGKPVDRYEWQMSPPTVNAYYDAQLNEMVFPAGILQPPFYSNTASMPANYGGIGMVMGHELTHGFDDEGRQFDAEGNLKDWWSKAVDTEFERRASCVQKQFDDYVVLGDLHVNGKLTLGENIADLGGVKLAHRAMKAKASSPAPAGATGKSEFTPEQEFFLGFAQGWCGKLRDEALRHLVSTNPHSPPNLRVNGPLSNLPEFAQAFACQPDSKMVKKDRCEVW</sequence>
<dbReference type="KEGG" id="llu:AKJ09_05978"/>
<reference evidence="11 12" key="1">
    <citation type="submission" date="2015-08" db="EMBL/GenBank/DDBJ databases">
        <authorList>
            <person name="Babu N.S."/>
            <person name="Beckwith C.J."/>
            <person name="Beseler K.G."/>
            <person name="Brison A."/>
            <person name="Carone J.V."/>
            <person name="Caskin T.P."/>
            <person name="Diamond M."/>
            <person name="Durham M.E."/>
            <person name="Foxe J.M."/>
            <person name="Go M."/>
            <person name="Henderson B.A."/>
            <person name="Jones I.B."/>
            <person name="McGettigan J.A."/>
            <person name="Micheletti S.J."/>
            <person name="Nasrallah M.E."/>
            <person name="Ortiz D."/>
            <person name="Piller C.R."/>
            <person name="Privatt S.R."/>
            <person name="Schneider S.L."/>
            <person name="Sharp S."/>
            <person name="Smith T.C."/>
            <person name="Stanton J.D."/>
            <person name="Ullery H.E."/>
            <person name="Wilson R.J."/>
            <person name="Serrano M.G."/>
            <person name="Buck G."/>
            <person name="Lee V."/>
            <person name="Wang Y."/>
            <person name="Carvalho R."/>
            <person name="Voegtly L."/>
            <person name="Shi R."/>
            <person name="Duckworth R."/>
            <person name="Johnson A."/>
            <person name="Loviza R."/>
            <person name="Walstead R."/>
            <person name="Shah Z."/>
            <person name="Kiflezghi M."/>
            <person name="Wade K."/>
            <person name="Ball S.L."/>
            <person name="Bradley K.W."/>
            <person name="Asai D.J."/>
            <person name="Bowman C.A."/>
            <person name="Russell D.A."/>
            <person name="Pope W.H."/>
            <person name="Jacobs-Sera D."/>
            <person name="Hendrix R.W."/>
            <person name="Hatfull G.F."/>
        </authorList>
    </citation>
    <scope>NUCLEOTIDE SEQUENCE [LARGE SCALE GENOMIC DNA]</scope>
    <source>
        <strain evidence="11 12">DSM 27648</strain>
    </source>
</reference>
<keyword evidence="5" id="KW-0378">Hydrolase</keyword>
<evidence type="ECO:0000256" key="6">
    <source>
        <dbReference type="ARBA" id="ARBA00022833"/>
    </source>
</evidence>
<dbReference type="RefSeq" id="WP_146650728.1">
    <property type="nucleotide sequence ID" value="NZ_CP012333.1"/>
</dbReference>
<dbReference type="PANTHER" id="PTHR11733">
    <property type="entry name" value="ZINC METALLOPROTEASE FAMILY M13 NEPRILYSIN-RELATED"/>
    <property type="match status" value="1"/>
</dbReference>
<dbReference type="GO" id="GO:0004222">
    <property type="term" value="F:metalloendopeptidase activity"/>
    <property type="evidence" value="ECO:0007669"/>
    <property type="project" value="InterPro"/>
</dbReference>
<evidence type="ECO:0000313" key="12">
    <source>
        <dbReference type="Proteomes" id="UP000064967"/>
    </source>
</evidence>
<feature type="domain" description="Peptidase M13 N-terminal" evidence="10">
    <location>
        <begin position="70"/>
        <end position="450"/>
    </location>
</feature>
<dbReference type="PRINTS" id="PR00786">
    <property type="entry name" value="NEPRILYSIN"/>
</dbReference>
<protein>
    <submittedName>
        <fullName evidence="11">Metallopeptidase</fullName>
    </submittedName>
</protein>
<dbReference type="PANTHER" id="PTHR11733:SF167">
    <property type="entry name" value="FI17812P1-RELATED"/>
    <property type="match status" value="1"/>
</dbReference>
<keyword evidence="12" id="KW-1185">Reference proteome</keyword>
<evidence type="ECO:0000256" key="3">
    <source>
        <dbReference type="ARBA" id="ARBA00022670"/>
    </source>
</evidence>
<evidence type="ECO:0000256" key="7">
    <source>
        <dbReference type="ARBA" id="ARBA00023049"/>
    </source>
</evidence>
<comment type="similarity">
    <text evidence="2">Belongs to the peptidase M13 family.</text>
</comment>
<evidence type="ECO:0000256" key="8">
    <source>
        <dbReference type="SAM" id="SignalP"/>
    </source>
</evidence>
<dbReference type="EMBL" id="CP012333">
    <property type="protein sequence ID" value="AKU99314.1"/>
    <property type="molecule type" value="Genomic_DNA"/>
</dbReference>
<dbReference type="PROSITE" id="PS51257">
    <property type="entry name" value="PROKAR_LIPOPROTEIN"/>
    <property type="match status" value="1"/>
</dbReference>
<dbReference type="InterPro" id="IPR024079">
    <property type="entry name" value="MetalloPept_cat_dom_sf"/>
</dbReference>
<feature type="signal peptide" evidence="8">
    <location>
        <begin position="1"/>
        <end position="22"/>
    </location>
</feature>
<dbReference type="GO" id="GO:0016485">
    <property type="term" value="P:protein processing"/>
    <property type="evidence" value="ECO:0007669"/>
    <property type="project" value="TreeGrafter"/>
</dbReference>
<proteinExistence type="inferred from homology"/>
<dbReference type="Pfam" id="PF01431">
    <property type="entry name" value="Peptidase_M13"/>
    <property type="match status" value="1"/>
</dbReference>
<evidence type="ECO:0000256" key="1">
    <source>
        <dbReference type="ARBA" id="ARBA00001947"/>
    </source>
</evidence>
<dbReference type="Pfam" id="PF05649">
    <property type="entry name" value="Peptidase_M13_N"/>
    <property type="match status" value="1"/>
</dbReference>
<dbReference type="STRING" id="1391654.AKJ09_05978"/>
<dbReference type="PATRIC" id="fig|1391654.3.peg.6070"/>
<evidence type="ECO:0000259" key="9">
    <source>
        <dbReference type="Pfam" id="PF01431"/>
    </source>
</evidence>
<dbReference type="Gene3D" id="3.40.390.10">
    <property type="entry name" value="Collagenase (Catalytic Domain)"/>
    <property type="match status" value="1"/>
</dbReference>